<gene>
    <name evidence="1" type="ORF">EJB05_25570</name>
</gene>
<name>A0A5J9VE89_9POAL</name>
<reference evidence="1 2" key="1">
    <citation type="journal article" date="2019" name="Sci. Rep.">
        <title>A high-quality genome of Eragrostis curvula grass provides insights into Poaceae evolution and supports new strategies to enhance forage quality.</title>
        <authorList>
            <person name="Carballo J."/>
            <person name="Santos B.A.C.M."/>
            <person name="Zappacosta D."/>
            <person name="Garbus I."/>
            <person name="Selva J.P."/>
            <person name="Gallo C.A."/>
            <person name="Diaz A."/>
            <person name="Albertini E."/>
            <person name="Caccamo M."/>
            <person name="Echenique V."/>
        </authorList>
    </citation>
    <scope>NUCLEOTIDE SEQUENCE [LARGE SCALE GENOMIC DNA]</scope>
    <source>
        <strain evidence="2">cv. Victoria</strain>
        <tissue evidence="1">Leaf</tissue>
    </source>
</reference>
<dbReference type="PANTHER" id="PTHR33598">
    <property type="entry name" value="OS02G0833400 PROTEIN"/>
    <property type="match status" value="1"/>
</dbReference>
<comment type="caution">
    <text evidence="1">The sequence shown here is derived from an EMBL/GenBank/DDBJ whole genome shotgun (WGS) entry which is preliminary data.</text>
</comment>
<dbReference type="AlphaFoldDB" id="A0A5J9VE89"/>
<feature type="non-terminal residue" evidence="1">
    <location>
        <position position="1"/>
    </location>
</feature>
<evidence type="ECO:0000313" key="1">
    <source>
        <dbReference type="EMBL" id="TVU33737.1"/>
    </source>
</evidence>
<dbReference type="OrthoDB" id="4115at2759"/>
<organism evidence="1 2">
    <name type="scientific">Eragrostis curvula</name>
    <name type="common">weeping love grass</name>
    <dbReference type="NCBI Taxonomy" id="38414"/>
    <lineage>
        <taxon>Eukaryota</taxon>
        <taxon>Viridiplantae</taxon>
        <taxon>Streptophyta</taxon>
        <taxon>Embryophyta</taxon>
        <taxon>Tracheophyta</taxon>
        <taxon>Spermatophyta</taxon>
        <taxon>Magnoliopsida</taxon>
        <taxon>Liliopsida</taxon>
        <taxon>Poales</taxon>
        <taxon>Poaceae</taxon>
        <taxon>PACMAD clade</taxon>
        <taxon>Chloridoideae</taxon>
        <taxon>Eragrostideae</taxon>
        <taxon>Eragrostidinae</taxon>
        <taxon>Eragrostis</taxon>
    </lineage>
</organism>
<dbReference type="Proteomes" id="UP000324897">
    <property type="component" value="Chromosome 1"/>
</dbReference>
<accession>A0A5J9VE89</accession>
<proteinExistence type="predicted"/>
<evidence type="ECO:0000313" key="2">
    <source>
        <dbReference type="Proteomes" id="UP000324897"/>
    </source>
</evidence>
<dbReference type="EMBL" id="RWGY01000011">
    <property type="protein sequence ID" value="TVU33737.1"/>
    <property type="molecule type" value="Genomic_DNA"/>
</dbReference>
<keyword evidence="2" id="KW-1185">Reference proteome</keyword>
<dbReference type="Gramene" id="TVU33737">
    <property type="protein sequence ID" value="TVU33737"/>
    <property type="gene ID" value="EJB05_25570"/>
</dbReference>
<protein>
    <submittedName>
        <fullName evidence="1">Uncharacterized protein</fullName>
    </submittedName>
</protein>
<dbReference type="Pfam" id="PF05542">
    <property type="entry name" value="DUF760"/>
    <property type="match status" value="1"/>
</dbReference>
<dbReference type="PANTHER" id="PTHR33598:SF4">
    <property type="entry name" value="OS02G0833400 PROTEIN"/>
    <property type="match status" value="1"/>
</dbReference>
<sequence>MIECMSADLAPEDTVYVLVKDVQEGSILFDGYLKNVLLKLKISCEFVLVLVEADSTIFLFLDRIDPLGVPSFLWIYYSTALIMYCEVSQPPVSIVPMSSVAENLTQLMYIVLMTGYMFRNTQYHLELQQSLEQIALPEPKEEKVAENLAQLMYIVLLTGYMFRNIWNCNRVWSRLLFLNQKKKSRDSAAPLHCGKVAGGESATSRTREKRKKQDCCPLGQSGSHWCCRAGAGGGGAGRVVKEFIAQRCGGLLPHRIPGTLQVPRFAFALDPPGWATSGPQVG</sequence>
<dbReference type="InterPro" id="IPR008479">
    <property type="entry name" value="DUF760"/>
</dbReference>